<protein>
    <submittedName>
        <fullName evidence="4">dTDP-4-dehydrorhamnose 3,5-epimerase</fullName>
    </submittedName>
</protein>
<dbReference type="Proteomes" id="UP000215559">
    <property type="component" value="Unassembled WGS sequence"/>
</dbReference>
<feature type="region of interest" description="Disordered" evidence="2">
    <location>
        <begin position="127"/>
        <end position="151"/>
    </location>
</feature>
<dbReference type="InterPro" id="IPR011051">
    <property type="entry name" value="RmlC_Cupin_sf"/>
</dbReference>
<evidence type="ECO:0000259" key="3">
    <source>
        <dbReference type="Pfam" id="PF14667"/>
    </source>
</evidence>
<reference evidence="4 5" key="1">
    <citation type="submission" date="2017-07" db="EMBL/GenBank/DDBJ databases">
        <title>Recovery of genomes from metagenomes via a dereplication, aggregation, and scoring strategy.</title>
        <authorList>
            <person name="Sieber C.M."/>
            <person name="Probst A.J."/>
            <person name="Sharrar A."/>
            <person name="Thomas B.C."/>
            <person name="Hess M."/>
            <person name="Tringe S.G."/>
            <person name="Banfield J.F."/>
        </authorList>
    </citation>
    <scope>NUCLEOTIDE SEQUENCE [LARGE SCALE GENOMIC DNA]</scope>
    <source>
        <strain evidence="4">JGI_Cruoil_03_51_56</strain>
    </source>
</reference>
<evidence type="ECO:0000256" key="1">
    <source>
        <dbReference type="PIRSR" id="PIRSR600888-3"/>
    </source>
</evidence>
<dbReference type="PANTHER" id="PTHR21047:SF2">
    <property type="entry name" value="THYMIDINE DIPHOSPHO-4-KETO-RHAMNOSE 3,5-EPIMERASE"/>
    <property type="match status" value="1"/>
</dbReference>
<name>A0A235BUU9_UNCW3</name>
<evidence type="ECO:0000256" key="2">
    <source>
        <dbReference type="SAM" id="MobiDB-lite"/>
    </source>
</evidence>
<evidence type="ECO:0000313" key="5">
    <source>
        <dbReference type="Proteomes" id="UP000215559"/>
    </source>
</evidence>
<dbReference type="Gene3D" id="2.60.120.10">
    <property type="entry name" value="Jelly Rolls"/>
    <property type="match status" value="1"/>
</dbReference>
<comment type="caution">
    <text evidence="4">The sequence shown here is derived from an EMBL/GenBank/DDBJ whole genome shotgun (WGS) entry which is preliminary data.</text>
</comment>
<dbReference type="AlphaFoldDB" id="A0A235BUU9"/>
<dbReference type="GO" id="GO:0008830">
    <property type="term" value="F:dTDP-4-dehydrorhamnose 3,5-epimerase activity"/>
    <property type="evidence" value="ECO:0007669"/>
    <property type="project" value="InterPro"/>
</dbReference>
<proteinExistence type="predicted"/>
<dbReference type="EMBL" id="NOZP01000095">
    <property type="protein sequence ID" value="OYD15527.1"/>
    <property type="molecule type" value="Genomic_DNA"/>
</dbReference>
<dbReference type="InterPro" id="IPR014710">
    <property type="entry name" value="RmlC-like_jellyroll"/>
</dbReference>
<dbReference type="InterPro" id="IPR000888">
    <property type="entry name" value="RmlC-like"/>
</dbReference>
<evidence type="ECO:0000313" key="4">
    <source>
        <dbReference type="EMBL" id="OYD15527.1"/>
    </source>
</evidence>
<feature type="site" description="Participates in a stacking interaction with the thymidine ring of dTDP-4-oxo-6-deoxyglucose" evidence="1">
    <location>
        <position position="125"/>
    </location>
</feature>
<dbReference type="PANTHER" id="PTHR21047">
    <property type="entry name" value="DTDP-6-DEOXY-D-GLUCOSE-3,5 EPIMERASE"/>
    <property type="match status" value="1"/>
</dbReference>
<feature type="domain" description="Capsular polysaccharide assembling protein CapF C-terminal" evidence="3">
    <location>
        <begin position="15"/>
        <end position="132"/>
    </location>
</feature>
<dbReference type="Pfam" id="PF14667">
    <property type="entry name" value="Polysacc_synt_C"/>
    <property type="match status" value="1"/>
</dbReference>
<sequence>MIKGVKVKKLKPIPDERGMVMEILRNDDELFEGFGQVYLSIVYPGVVKGWHYHKAQTDNFCIIKGMAKVALFDGRPNSPTKGEVMELFIGEQNPILVQIPPGVLHGMKGVGNAPAYLINTITEPYNHKNPDELRKSPDDPEIPYDWKLKEG</sequence>
<dbReference type="InterPro" id="IPR029303">
    <property type="entry name" value="CapF_C"/>
</dbReference>
<dbReference type="GO" id="GO:0005829">
    <property type="term" value="C:cytosol"/>
    <property type="evidence" value="ECO:0007669"/>
    <property type="project" value="TreeGrafter"/>
</dbReference>
<dbReference type="GO" id="GO:0000271">
    <property type="term" value="P:polysaccharide biosynthetic process"/>
    <property type="evidence" value="ECO:0007669"/>
    <property type="project" value="TreeGrafter"/>
</dbReference>
<gene>
    <name evidence="4" type="ORF">CH330_05500</name>
</gene>
<organism evidence="4 5">
    <name type="scientific">candidate division WOR-3 bacterium JGI_Cruoil_03_51_56</name>
    <dbReference type="NCBI Taxonomy" id="1973747"/>
    <lineage>
        <taxon>Bacteria</taxon>
        <taxon>Bacteria division WOR-3</taxon>
    </lineage>
</organism>
<accession>A0A235BUU9</accession>
<dbReference type="SUPFAM" id="SSF51182">
    <property type="entry name" value="RmlC-like cupins"/>
    <property type="match status" value="1"/>
</dbReference>